<dbReference type="PROSITE" id="PS01067">
    <property type="entry name" value="SECE_SEC61G"/>
    <property type="match status" value="1"/>
</dbReference>
<evidence type="ECO:0000256" key="3">
    <source>
        <dbReference type="ARBA" id="ARBA00022475"/>
    </source>
</evidence>
<evidence type="ECO:0000313" key="10">
    <source>
        <dbReference type="EMBL" id="SFS00404.1"/>
    </source>
</evidence>
<dbReference type="EMBL" id="FOZG01000002">
    <property type="protein sequence ID" value="SFS00404.1"/>
    <property type="molecule type" value="Genomic_DNA"/>
</dbReference>
<reference evidence="10 11" key="1">
    <citation type="submission" date="2016-10" db="EMBL/GenBank/DDBJ databases">
        <authorList>
            <person name="de Groot N.N."/>
        </authorList>
    </citation>
    <scope>NUCLEOTIDE SEQUENCE [LARGE SCALE GENOMIC DNA]</scope>
    <source>
        <strain evidence="10 11">S5-249</strain>
    </source>
</reference>
<sequence>MAKTTPGEFIQQVRTETGKVAWPSWKETYMTAIMVVIMAVVLGLFFFLVDSVFSQIVQALLGLLA</sequence>
<accession>A0A1I6LAG8</accession>
<comment type="function">
    <text evidence="9">Essential subunit of the Sec protein translocation channel SecYEG. Clamps together the 2 halves of SecY. May contact the channel plug during translocation.</text>
</comment>
<evidence type="ECO:0000256" key="9">
    <source>
        <dbReference type="HAMAP-Rule" id="MF_00422"/>
    </source>
</evidence>
<evidence type="ECO:0000256" key="4">
    <source>
        <dbReference type="ARBA" id="ARBA00022692"/>
    </source>
</evidence>
<dbReference type="RefSeq" id="WP_093315000.1">
    <property type="nucleotide sequence ID" value="NZ_FOZG01000002.1"/>
</dbReference>
<name>A0A1I6LAG8_9SPHN</name>
<dbReference type="Proteomes" id="UP000198824">
    <property type="component" value="Unassembled WGS sequence"/>
</dbReference>
<dbReference type="Gene3D" id="1.20.5.1030">
    <property type="entry name" value="Preprotein translocase secy subunit"/>
    <property type="match status" value="1"/>
</dbReference>
<evidence type="ECO:0000256" key="1">
    <source>
        <dbReference type="ARBA" id="ARBA00004370"/>
    </source>
</evidence>
<dbReference type="NCBIfam" id="TIGR00964">
    <property type="entry name" value="secE_bact"/>
    <property type="match status" value="1"/>
</dbReference>
<dbReference type="STRING" id="1166337.SAMN05192580_2505"/>
<keyword evidence="4 9" id="KW-0812">Transmembrane</keyword>
<keyword evidence="6 9" id="KW-1133">Transmembrane helix</keyword>
<keyword evidence="8 9" id="KW-0472">Membrane</keyword>
<evidence type="ECO:0000256" key="5">
    <source>
        <dbReference type="ARBA" id="ARBA00022927"/>
    </source>
</evidence>
<keyword evidence="5 9" id="KW-0653">Protein transport</keyword>
<dbReference type="HAMAP" id="MF_00422">
    <property type="entry name" value="SecE"/>
    <property type="match status" value="1"/>
</dbReference>
<keyword evidence="2 9" id="KW-0813">Transport</keyword>
<dbReference type="Pfam" id="PF00584">
    <property type="entry name" value="SecE"/>
    <property type="match status" value="1"/>
</dbReference>
<comment type="subunit">
    <text evidence="9">Component of the Sec protein translocase complex. Heterotrimer consisting of SecY, SecE and SecG subunits. The heterotrimers can form oligomers, although 1 heterotrimer is thought to be able to translocate proteins. Interacts with the ribosome. Interacts with SecDF, and other proteins may be involved. Interacts with SecA.</text>
</comment>
<dbReference type="InterPro" id="IPR001901">
    <property type="entry name" value="Translocase_SecE/Sec61-g"/>
</dbReference>
<keyword evidence="3 9" id="KW-1003">Cell membrane</keyword>
<evidence type="ECO:0000313" key="11">
    <source>
        <dbReference type="Proteomes" id="UP000198824"/>
    </source>
</evidence>
<keyword evidence="11" id="KW-1185">Reference proteome</keyword>
<evidence type="ECO:0000256" key="2">
    <source>
        <dbReference type="ARBA" id="ARBA00022448"/>
    </source>
</evidence>
<keyword evidence="7 9" id="KW-0811">Translocation</keyword>
<dbReference type="GO" id="GO:0006605">
    <property type="term" value="P:protein targeting"/>
    <property type="evidence" value="ECO:0007669"/>
    <property type="project" value="UniProtKB-UniRule"/>
</dbReference>
<dbReference type="AlphaFoldDB" id="A0A1I6LAG8"/>
<comment type="subcellular location">
    <subcellularLocation>
        <location evidence="9">Cell membrane</location>
        <topology evidence="9">Single-pass membrane protein</topology>
    </subcellularLocation>
    <subcellularLocation>
        <location evidence="1">Membrane</location>
    </subcellularLocation>
</comment>
<protein>
    <recommendedName>
        <fullName evidence="9">Protein translocase subunit SecE</fullName>
    </recommendedName>
</protein>
<dbReference type="PANTHER" id="PTHR33910:SF1">
    <property type="entry name" value="PROTEIN TRANSLOCASE SUBUNIT SECE"/>
    <property type="match status" value="1"/>
</dbReference>
<gene>
    <name evidence="9" type="primary">secE</name>
    <name evidence="10" type="ORF">SAMN05192580_2505</name>
</gene>
<feature type="transmembrane region" description="Helical" evidence="9">
    <location>
        <begin position="29"/>
        <end position="49"/>
    </location>
</feature>
<dbReference type="GO" id="GO:0043952">
    <property type="term" value="P:protein transport by the Sec complex"/>
    <property type="evidence" value="ECO:0007669"/>
    <property type="project" value="UniProtKB-UniRule"/>
</dbReference>
<dbReference type="GO" id="GO:0009306">
    <property type="term" value="P:protein secretion"/>
    <property type="evidence" value="ECO:0007669"/>
    <property type="project" value="UniProtKB-UniRule"/>
</dbReference>
<dbReference type="OrthoDB" id="9812738at2"/>
<comment type="similarity">
    <text evidence="9">Belongs to the SecE/SEC61-gamma family.</text>
</comment>
<proteinExistence type="inferred from homology"/>
<evidence type="ECO:0000256" key="6">
    <source>
        <dbReference type="ARBA" id="ARBA00022989"/>
    </source>
</evidence>
<dbReference type="PRINTS" id="PR01650">
    <property type="entry name" value="SECETRNLCASE"/>
</dbReference>
<dbReference type="GO" id="GO:0065002">
    <property type="term" value="P:intracellular protein transmembrane transport"/>
    <property type="evidence" value="ECO:0007669"/>
    <property type="project" value="UniProtKB-UniRule"/>
</dbReference>
<dbReference type="GO" id="GO:0005886">
    <property type="term" value="C:plasma membrane"/>
    <property type="evidence" value="ECO:0007669"/>
    <property type="project" value="UniProtKB-SubCell"/>
</dbReference>
<dbReference type="PANTHER" id="PTHR33910">
    <property type="entry name" value="PROTEIN TRANSLOCASE SUBUNIT SECE"/>
    <property type="match status" value="1"/>
</dbReference>
<evidence type="ECO:0000256" key="8">
    <source>
        <dbReference type="ARBA" id="ARBA00023136"/>
    </source>
</evidence>
<evidence type="ECO:0000256" key="7">
    <source>
        <dbReference type="ARBA" id="ARBA00023010"/>
    </source>
</evidence>
<dbReference type="InterPro" id="IPR038379">
    <property type="entry name" value="SecE_sf"/>
</dbReference>
<dbReference type="InterPro" id="IPR005807">
    <property type="entry name" value="SecE_bac"/>
</dbReference>
<dbReference type="GO" id="GO:0008320">
    <property type="term" value="F:protein transmembrane transporter activity"/>
    <property type="evidence" value="ECO:0007669"/>
    <property type="project" value="UniProtKB-UniRule"/>
</dbReference>
<organism evidence="10 11">
    <name type="scientific">Sphingomonas jatrophae</name>
    <dbReference type="NCBI Taxonomy" id="1166337"/>
    <lineage>
        <taxon>Bacteria</taxon>
        <taxon>Pseudomonadati</taxon>
        <taxon>Pseudomonadota</taxon>
        <taxon>Alphaproteobacteria</taxon>
        <taxon>Sphingomonadales</taxon>
        <taxon>Sphingomonadaceae</taxon>
        <taxon>Sphingomonas</taxon>
    </lineage>
</organism>